<dbReference type="PANTHER" id="PTHR10992">
    <property type="entry name" value="METHYLESTERASE FAMILY MEMBER"/>
    <property type="match status" value="1"/>
</dbReference>
<reference evidence="3 4" key="1">
    <citation type="submission" date="2019-05" db="EMBL/GenBank/DDBJ databases">
        <title>Draft genome sequence of Actinomadura geliboluensis A8036.</title>
        <authorList>
            <person name="Saricaoglu S."/>
            <person name="Isik K."/>
        </authorList>
    </citation>
    <scope>NUCLEOTIDE SEQUENCE [LARGE SCALE GENOMIC DNA]</scope>
    <source>
        <strain evidence="3 4">A8036</strain>
    </source>
</reference>
<dbReference type="SUPFAM" id="SSF53474">
    <property type="entry name" value="alpha/beta-Hydrolases"/>
    <property type="match status" value="1"/>
</dbReference>
<dbReference type="Proteomes" id="UP000305238">
    <property type="component" value="Unassembled WGS sequence"/>
</dbReference>
<dbReference type="InterPro" id="IPR000073">
    <property type="entry name" value="AB_hydrolase_1"/>
</dbReference>
<comment type="caution">
    <text evidence="3">The sequence shown here is derived from an EMBL/GenBank/DDBJ whole genome shotgun (WGS) entry which is preliminary data.</text>
</comment>
<dbReference type="Gene3D" id="3.40.50.1820">
    <property type="entry name" value="alpha/beta hydrolase"/>
    <property type="match status" value="1"/>
</dbReference>
<dbReference type="InterPro" id="IPR029058">
    <property type="entry name" value="AB_hydrolase_fold"/>
</dbReference>
<gene>
    <name evidence="3" type="ORF">ETD96_42100</name>
</gene>
<evidence type="ECO:0000313" key="3">
    <source>
        <dbReference type="EMBL" id="TMR25955.1"/>
    </source>
</evidence>
<evidence type="ECO:0000259" key="2">
    <source>
        <dbReference type="Pfam" id="PF12697"/>
    </source>
</evidence>
<keyword evidence="3" id="KW-0378">Hydrolase</keyword>
<dbReference type="GO" id="GO:0080030">
    <property type="term" value="F:methyl indole-3-acetate esterase activity"/>
    <property type="evidence" value="ECO:0007669"/>
    <property type="project" value="TreeGrafter"/>
</dbReference>
<dbReference type="RefSeq" id="WP_138642069.1">
    <property type="nucleotide sequence ID" value="NZ_VCKZ01000599.1"/>
</dbReference>
<keyword evidence="4" id="KW-1185">Reference proteome</keyword>
<dbReference type="AlphaFoldDB" id="A0A5S4FYS2"/>
<organism evidence="3 4">
    <name type="scientific">Actinomadura geliboluensis</name>
    <dbReference type="NCBI Taxonomy" id="882440"/>
    <lineage>
        <taxon>Bacteria</taxon>
        <taxon>Bacillati</taxon>
        <taxon>Actinomycetota</taxon>
        <taxon>Actinomycetes</taxon>
        <taxon>Streptosporangiales</taxon>
        <taxon>Thermomonosporaceae</taxon>
        <taxon>Actinomadura</taxon>
    </lineage>
</organism>
<accession>A0A5S4FYS2</accession>
<name>A0A5S4FYS2_9ACTN</name>
<feature type="non-terminal residue" evidence="3">
    <location>
        <position position="210"/>
    </location>
</feature>
<dbReference type="InterPro" id="IPR045889">
    <property type="entry name" value="MES/HNL"/>
</dbReference>
<sequence length="210" mass="22506">MSSADLDRTYVLVHGSWAGGWVWSRLTPLLEAAGDRVHAPTLPGLAERGDDPRGAGIGLRAHIDDLLGYLEREDLERVTLVGHSYGGMVITGVAGRAPHRVSALVYVDAFVPEPGQSCFDILPWLADVFTDLAAGGDSARPLDPAAIGVDDPHDAEWLRAGSTPMPVRTHREPLPGPPPDADLPRMFVRCLRFDAFAETAAGFQARGLPT</sequence>
<feature type="domain" description="AB hydrolase-1" evidence="2">
    <location>
        <begin position="11"/>
        <end position="188"/>
    </location>
</feature>
<dbReference type="Pfam" id="PF12697">
    <property type="entry name" value="Abhydrolase_6"/>
    <property type="match status" value="1"/>
</dbReference>
<protein>
    <submittedName>
        <fullName evidence="3">Alpha/beta hydrolase</fullName>
    </submittedName>
</protein>
<dbReference type="GO" id="GO:0080032">
    <property type="term" value="F:methyl jasmonate esterase activity"/>
    <property type="evidence" value="ECO:0007669"/>
    <property type="project" value="TreeGrafter"/>
</dbReference>
<proteinExistence type="predicted"/>
<evidence type="ECO:0000313" key="4">
    <source>
        <dbReference type="Proteomes" id="UP000305238"/>
    </source>
</evidence>
<evidence type="ECO:0000256" key="1">
    <source>
        <dbReference type="SAM" id="MobiDB-lite"/>
    </source>
</evidence>
<dbReference type="EMBL" id="VCKZ01000599">
    <property type="protein sequence ID" value="TMR25955.1"/>
    <property type="molecule type" value="Genomic_DNA"/>
</dbReference>
<dbReference type="PANTHER" id="PTHR10992:SF1086">
    <property type="entry name" value="AB HYDROLASE-1 DOMAIN-CONTAINING PROTEIN"/>
    <property type="match status" value="1"/>
</dbReference>
<feature type="region of interest" description="Disordered" evidence="1">
    <location>
        <begin position="158"/>
        <end position="179"/>
    </location>
</feature>
<dbReference type="OrthoDB" id="9773549at2"/>